<evidence type="ECO:0000313" key="12">
    <source>
        <dbReference type="EMBL" id="PWY57164.1"/>
    </source>
</evidence>
<feature type="active site" description="Charge relay system" evidence="8">
    <location>
        <position position="309"/>
    </location>
</feature>
<dbReference type="InterPro" id="IPR036852">
    <property type="entry name" value="Peptidase_S8/S53_dom_sf"/>
</dbReference>
<dbReference type="CDD" id="cd11377">
    <property type="entry name" value="Pro-peptidase_S53"/>
    <property type="match status" value="1"/>
</dbReference>
<evidence type="ECO:0000256" key="3">
    <source>
        <dbReference type="ARBA" id="ARBA00022723"/>
    </source>
</evidence>
<dbReference type="SUPFAM" id="SSF52743">
    <property type="entry name" value="Subtilisin-like"/>
    <property type="match status" value="1"/>
</dbReference>
<dbReference type="OrthoDB" id="9002785at2"/>
<evidence type="ECO:0000256" key="1">
    <source>
        <dbReference type="ARBA" id="ARBA00001913"/>
    </source>
</evidence>
<dbReference type="GO" id="GO:0046872">
    <property type="term" value="F:metal ion binding"/>
    <property type="evidence" value="ECO:0007669"/>
    <property type="project" value="UniProtKB-KW"/>
</dbReference>
<dbReference type="SUPFAM" id="SSF54897">
    <property type="entry name" value="Protease propeptides/inhibitors"/>
    <property type="match status" value="1"/>
</dbReference>
<dbReference type="InterPro" id="IPR030400">
    <property type="entry name" value="Sedolisin_dom"/>
</dbReference>
<proteinExistence type="predicted"/>
<keyword evidence="2 8" id="KW-0645">Protease</keyword>
<keyword evidence="4 8" id="KW-0378">Hydrolase</keyword>
<gene>
    <name evidence="12" type="ORF">DGG96_02315</name>
    <name evidence="11" type="ORF">DGG96_06875</name>
    <name evidence="13" type="ORF">ELY20_04360</name>
</gene>
<keyword evidence="9" id="KW-0732">Signal</keyword>
<dbReference type="GO" id="GO:0004252">
    <property type="term" value="F:serine-type endopeptidase activity"/>
    <property type="evidence" value="ECO:0007669"/>
    <property type="project" value="UniProtKB-UniRule"/>
</dbReference>
<comment type="caution">
    <text evidence="11">The sequence shown here is derived from an EMBL/GenBank/DDBJ whole genome shotgun (WGS) entry which is preliminary data.</text>
</comment>
<reference evidence="11 14" key="1">
    <citation type="submission" date="2018-05" db="EMBL/GenBank/DDBJ databases">
        <title>Legionella qingyii sp.nov., whole genome shotgun sequence.</title>
        <authorList>
            <person name="Wu H."/>
            <person name="Zhu Q."/>
            <person name="Hu C."/>
        </authorList>
    </citation>
    <scope>NUCLEOTIDE SEQUENCE [LARGE SCALE GENOMIC DNA]</scope>
    <source>
        <strain evidence="11 14">HEB18</strain>
    </source>
</reference>
<name>A0A317U4Y2_9GAMM</name>
<dbReference type="EMBL" id="QHJG01000008">
    <property type="protein sequence ID" value="PWY56479.1"/>
    <property type="molecule type" value="Genomic_DNA"/>
</dbReference>
<evidence type="ECO:0000313" key="11">
    <source>
        <dbReference type="EMBL" id="PWY56479.1"/>
    </source>
</evidence>
<feature type="active site" description="Charge relay system" evidence="8">
    <location>
        <position position="313"/>
    </location>
</feature>
<evidence type="ECO:0000313" key="15">
    <source>
        <dbReference type="Proteomes" id="UP000287374"/>
    </source>
</evidence>
<dbReference type="InterPro" id="IPR015366">
    <property type="entry name" value="S53_propep"/>
</dbReference>
<evidence type="ECO:0000313" key="14">
    <source>
        <dbReference type="Proteomes" id="UP000247152"/>
    </source>
</evidence>
<reference evidence="13 15" key="2">
    <citation type="submission" date="2018-12" db="EMBL/GenBank/DDBJ databases">
        <title>Legionella sp,whole genome shotgun sequence.</title>
        <authorList>
            <person name="Wu H."/>
        </authorList>
    </citation>
    <scope>NUCLEOTIDE SEQUENCE [LARGE SCALE GENOMIC DNA]</scope>
    <source>
        <strain evidence="13">Km489</strain>
        <strain evidence="15">km489</strain>
    </source>
</reference>
<evidence type="ECO:0000256" key="4">
    <source>
        <dbReference type="ARBA" id="ARBA00022801"/>
    </source>
</evidence>
<keyword evidence="7" id="KW-0865">Zymogen</keyword>
<dbReference type="GO" id="GO:0006508">
    <property type="term" value="P:proteolysis"/>
    <property type="evidence" value="ECO:0007669"/>
    <property type="project" value="UniProtKB-KW"/>
</dbReference>
<dbReference type="PROSITE" id="PS00138">
    <property type="entry name" value="SUBTILASE_SER"/>
    <property type="match status" value="1"/>
</dbReference>
<dbReference type="AlphaFoldDB" id="A0A317U4Y2"/>
<keyword evidence="5 8" id="KW-0720">Serine protease</keyword>
<evidence type="ECO:0000313" key="13">
    <source>
        <dbReference type="EMBL" id="RUR24996.1"/>
    </source>
</evidence>
<dbReference type="EMBL" id="RZGX01000004">
    <property type="protein sequence ID" value="RUR24996.1"/>
    <property type="molecule type" value="Genomic_DNA"/>
</dbReference>
<feature type="active site" description="Charge relay system" evidence="8">
    <location>
        <position position="529"/>
    </location>
</feature>
<organism evidence="11 14">
    <name type="scientific">Legionella qingyii</name>
    <dbReference type="NCBI Taxonomy" id="2184757"/>
    <lineage>
        <taxon>Bacteria</taxon>
        <taxon>Pseudomonadati</taxon>
        <taxon>Pseudomonadota</taxon>
        <taxon>Gammaproteobacteria</taxon>
        <taxon>Legionellales</taxon>
        <taxon>Legionellaceae</taxon>
        <taxon>Legionella</taxon>
    </lineage>
</organism>
<dbReference type="GO" id="GO:0008240">
    <property type="term" value="F:tripeptidyl-peptidase activity"/>
    <property type="evidence" value="ECO:0007669"/>
    <property type="project" value="TreeGrafter"/>
</dbReference>
<sequence>MLKLKKVVFLLLSFSFVTTTSYAKQASDLSSLPSPGLNLLNEATLIRPMEPNIKISFIARLKIRNQTELDKLVQDIYDPNSSRYHQFLTSSLYEQEFAPKKEAEEAVQQFFSSQGMQASIVNHSIHITGTVAQIEQTLHVQINNYRYQNKIAHANASKPKLNQEIAQYIAEITGLSTIPQFHSNIETVTNNSEEVHDLNFIWNTFTPFAIPTDISLQGFTGEHLQKTYNLNNIPRINGTHLDGTGQTLVIVDACGTNRPEQILRDANQYFKANKIKPFVTSGPSKNFAIINPDGTPFTTCPNASSSSHEILLDIESSHTIAPGDNTVLVLGKDQKSILTDVIHTLIQNKNTIAGFSNAYVISNSWGNEEVLDTSLEQTLKLAAAAGISVNFSSGDCGDFTYSTQKKCTGTWPSAPKVNYPASSAYATAVGATALFVDVNYRYAFETVWGSVKASQGTYAYGGGTGGGISQFYGPVAWQSSIKNFTAGGYGVISNFGNRRALPDIAMLGDPQTGLLIIADGTQIKDGGTSLACPLFSATLVLVNQARSLLNKGTPIGQAAPYLYQMNDVLLANRAINLIIPPALIISGATPPPSTTIQGTPAPASAFTIKNKTFGWDSSLTLEPEGQFWNDGVGIGSPNIPNFVLTMANM</sequence>
<evidence type="ECO:0000256" key="2">
    <source>
        <dbReference type="ARBA" id="ARBA00022670"/>
    </source>
</evidence>
<evidence type="ECO:0000256" key="7">
    <source>
        <dbReference type="ARBA" id="ARBA00023145"/>
    </source>
</evidence>
<dbReference type="PROSITE" id="PS51695">
    <property type="entry name" value="SEDOLISIN"/>
    <property type="match status" value="1"/>
</dbReference>
<comment type="caution">
    <text evidence="8">Lacks conserved residue(s) required for the propagation of feature annotation.</text>
</comment>
<protein>
    <submittedName>
        <fullName evidence="11">Serine protease</fullName>
    </submittedName>
</protein>
<dbReference type="InterPro" id="IPR050819">
    <property type="entry name" value="Tripeptidyl-peptidase_I"/>
</dbReference>
<dbReference type="Pfam" id="PF09286">
    <property type="entry name" value="Pro-kuma_activ"/>
    <property type="match status" value="1"/>
</dbReference>
<dbReference type="Pfam" id="PF00082">
    <property type="entry name" value="Peptidase_S8"/>
    <property type="match status" value="1"/>
</dbReference>
<evidence type="ECO:0000256" key="8">
    <source>
        <dbReference type="PROSITE-ProRule" id="PRU01032"/>
    </source>
</evidence>
<feature type="chain" id="PRO_5044583856" evidence="9">
    <location>
        <begin position="24"/>
        <end position="649"/>
    </location>
</feature>
<evidence type="ECO:0000256" key="9">
    <source>
        <dbReference type="SAM" id="SignalP"/>
    </source>
</evidence>
<dbReference type="InterPro" id="IPR023828">
    <property type="entry name" value="Peptidase_S8_Ser-AS"/>
</dbReference>
<dbReference type="EMBL" id="QHJG01000003">
    <property type="protein sequence ID" value="PWY57164.1"/>
    <property type="molecule type" value="Genomic_DNA"/>
</dbReference>
<dbReference type="Proteomes" id="UP000287374">
    <property type="component" value="Unassembled WGS sequence"/>
</dbReference>
<accession>A0A317U4Y2</accession>
<dbReference type="InterPro" id="IPR000209">
    <property type="entry name" value="Peptidase_S8/S53_dom"/>
</dbReference>
<evidence type="ECO:0000256" key="6">
    <source>
        <dbReference type="ARBA" id="ARBA00022837"/>
    </source>
</evidence>
<keyword evidence="15" id="KW-1185">Reference proteome</keyword>
<feature type="signal peptide" evidence="9">
    <location>
        <begin position="1"/>
        <end position="23"/>
    </location>
</feature>
<keyword evidence="3" id="KW-0479">Metal-binding</keyword>
<dbReference type="PANTHER" id="PTHR14218">
    <property type="entry name" value="PROTEASE S8 TRIPEPTIDYL PEPTIDASE I CLN2"/>
    <property type="match status" value="1"/>
</dbReference>
<dbReference type="RefSeq" id="WP_110141410.1">
    <property type="nucleotide sequence ID" value="NZ_QHJG01000003.1"/>
</dbReference>
<dbReference type="Gene3D" id="3.40.50.200">
    <property type="entry name" value="Peptidase S8/S53 domain"/>
    <property type="match status" value="1"/>
</dbReference>
<evidence type="ECO:0000256" key="5">
    <source>
        <dbReference type="ARBA" id="ARBA00022825"/>
    </source>
</evidence>
<dbReference type="PANTHER" id="PTHR14218:SF15">
    <property type="entry name" value="TRIPEPTIDYL-PEPTIDASE 1"/>
    <property type="match status" value="1"/>
</dbReference>
<keyword evidence="6" id="KW-0106">Calcium</keyword>
<feature type="domain" description="Peptidase S53" evidence="10">
    <location>
        <begin position="218"/>
        <end position="649"/>
    </location>
</feature>
<dbReference type="Proteomes" id="UP000247152">
    <property type="component" value="Unassembled WGS sequence"/>
</dbReference>
<dbReference type="SMART" id="SM00944">
    <property type="entry name" value="Pro-kuma_activ"/>
    <property type="match status" value="1"/>
</dbReference>
<evidence type="ECO:0000259" key="10">
    <source>
        <dbReference type="PROSITE" id="PS51695"/>
    </source>
</evidence>
<comment type="cofactor">
    <cofactor evidence="1">
        <name>Ca(2+)</name>
        <dbReference type="ChEBI" id="CHEBI:29108"/>
    </cofactor>
</comment>